<feature type="transmembrane region" description="Helical" evidence="7">
    <location>
        <begin position="475"/>
        <end position="498"/>
    </location>
</feature>
<reference evidence="8 9" key="1">
    <citation type="submission" date="2024-12" db="EMBL/GenBank/DDBJ databases">
        <title>Forecasting of Potato common scab and diversities of Pathogenic streptomyces spp. in china.</title>
        <authorList>
            <person name="Handique U."/>
            <person name="Wu J."/>
        </authorList>
    </citation>
    <scope>NUCLEOTIDE SEQUENCE [LARGE SCALE GENOMIC DNA]</scope>
    <source>
        <strain evidence="8 9">ZRIMU1530</strain>
    </source>
</reference>
<keyword evidence="5 7" id="KW-0472">Membrane</keyword>
<feature type="transmembrane region" description="Helical" evidence="7">
    <location>
        <begin position="356"/>
        <end position="378"/>
    </location>
</feature>
<feature type="transmembrane region" description="Helical" evidence="7">
    <location>
        <begin position="47"/>
        <end position="66"/>
    </location>
</feature>
<dbReference type="Pfam" id="PF07690">
    <property type="entry name" value="MFS_1"/>
    <property type="match status" value="1"/>
</dbReference>
<protein>
    <submittedName>
        <fullName evidence="8">MFS transporter</fullName>
    </submittedName>
</protein>
<dbReference type="Proteomes" id="UP001631957">
    <property type="component" value="Unassembled WGS sequence"/>
</dbReference>
<feature type="transmembrane region" description="Helical" evidence="7">
    <location>
        <begin position="78"/>
        <end position="96"/>
    </location>
</feature>
<comment type="caution">
    <text evidence="8">The sequence shown here is derived from an EMBL/GenBank/DDBJ whole genome shotgun (WGS) entry which is preliminary data.</text>
</comment>
<dbReference type="InterPro" id="IPR036259">
    <property type="entry name" value="MFS_trans_sf"/>
</dbReference>
<dbReference type="PANTHER" id="PTHR23513:SF6">
    <property type="entry name" value="MAJOR FACILITATOR SUPERFAMILY ASSOCIATED DOMAIN-CONTAINING PROTEIN"/>
    <property type="match status" value="1"/>
</dbReference>
<dbReference type="InterPro" id="IPR011701">
    <property type="entry name" value="MFS"/>
</dbReference>
<feature type="transmembrane region" description="Helical" evidence="7">
    <location>
        <begin position="14"/>
        <end position="35"/>
    </location>
</feature>
<evidence type="ECO:0000256" key="4">
    <source>
        <dbReference type="ARBA" id="ARBA00022989"/>
    </source>
</evidence>
<feature type="compositionally biased region" description="Pro residues" evidence="6">
    <location>
        <begin position="279"/>
        <end position="293"/>
    </location>
</feature>
<evidence type="ECO:0000256" key="2">
    <source>
        <dbReference type="ARBA" id="ARBA00022475"/>
    </source>
</evidence>
<evidence type="ECO:0000256" key="6">
    <source>
        <dbReference type="SAM" id="MobiDB-lite"/>
    </source>
</evidence>
<dbReference type="RefSeq" id="WP_409122091.1">
    <property type="nucleotide sequence ID" value="NZ_JBJVNI010000011.1"/>
</dbReference>
<keyword evidence="2" id="KW-1003">Cell membrane</keyword>
<name>A0ABW9HWQ7_9ACTN</name>
<dbReference type="PANTHER" id="PTHR23513">
    <property type="entry name" value="INTEGRAL MEMBRANE EFFLUX PROTEIN-RELATED"/>
    <property type="match status" value="1"/>
</dbReference>
<dbReference type="EMBL" id="JBJVNI010000011">
    <property type="protein sequence ID" value="MFM9611252.1"/>
    <property type="molecule type" value="Genomic_DNA"/>
</dbReference>
<evidence type="ECO:0000313" key="9">
    <source>
        <dbReference type="Proteomes" id="UP001631957"/>
    </source>
</evidence>
<evidence type="ECO:0000256" key="5">
    <source>
        <dbReference type="ARBA" id="ARBA00023136"/>
    </source>
</evidence>
<feature type="transmembrane region" description="Helical" evidence="7">
    <location>
        <begin position="504"/>
        <end position="522"/>
    </location>
</feature>
<keyword evidence="3 7" id="KW-0812">Transmembrane</keyword>
<keyword evidence="4 7" id="KW-1133">Transmembrane helix</keyword>
<feature type="compositionally biased region" description="Pro residues" evidence="6">
    <location>
        <begin position="257"/>
        <end position="271"/>
    </location>
</feature>
<dbReference type="SUPFAM" id="SSF103473">
    <property type="entry name" value="MFS general substrate transporter"/>
    <property type="match status" value="2"/>
</dbReference>
<evidence type="ECO:0000256" key="1">
    <source>
        <dbReference type="ARBA" id="ARBA00004651"/>
    </source>
</evidence>
<keyword evidence="9" id="KW-1185">Reference proteome</keyword>
<accession>A0ABW9HWQ7</accession>
<dbReference type="Gene3D" id="1.20.1250.20">
    <property type="entry name" value="MFS general substrate transporter like domains"/>
    <property type="match status" value="2"/>
</dbReference>
<feature type="transmembrane region" description="Helical" evidence="7">
    <location>
        <begin position="102"/>
        <end position="122"/>
    </location>
</feature>
<evidence type="ECO:0000256" key="3">
    <source>
        <dbReference type="ARBA" id="ARBA00022692"/>
    </source>
</evidence>
<gene>
    <name evidence="8" type="ORF">ACKI18_21385</name>
</gene>
<feature type="transmembrane region" description="Helical" evidence="7">
    <location>
        <begin position="418"/>
        <end position="435"/>
    </location>
</feature>
<comment type="subcellular location">
    <subcellularLocation>
        <location evidence="1">Cell membrane</location>
        <topology evidence="1">Multi-pass membrane protein</topology>
    </subcellularLocation>
</comment>
<evidence type="ECO:0000256" key="7">
    <source>
        <dbReference type="SAM" id="Phobius"/>
    </source>
</evidence>
<feature type="transmembrane region" description="Helical" evidence="7">
    <location>
        <begin position="384"/>
        <end position="406"/>
    </location>
</feature>
<sequence>MTTTIRAVLRDRDAALYLTGVVVSGFGTSALWLVSGVWVKDLTGSDGLAALCMLAMWAPTLAGPLLGTLADRFPRRPLLIASSLFLAALLPVLLAVDSPGLVWLVLGVLLVYGATGVVNDAAEAALVANTLPATLLGDFNGLRMAITEGMKLVSPLAGAGLYTLYGGPAVVLLDAATFVVAAGVYAGLRGGGSIGGAAGGWGSRGWASRGWGSRGWASRGRSSRGWGFRGWASRSGGPRQRRTQAQSTPLSTAGPAPSTPHPPAGPAPSTPPSSAGPAPSAPHPPAGPAPSTPPSSAEPAPNTPHPPLSQTQNASPSPHRATPPTPPTPRRRLRALLAPTTAGARHLWAHPRLRPLVLAGGFSMLCAGLNGALFYAVIDGLGHSPSYAGVLYAVQGAGSVSVGLLSGQALRWLGERRFAAWGIAVTAVAVALRAVPSDGVALLSSAAIGAGLPCVLIAALTAVQRETPDAVLGRTVATANTLVYAPNVIGLGAGAGLVELVDHRPVLVVLGVTWLAVGSLLLRGGRGERAVR</sequence>
<feature type="region of interest" description="Disordered" evidence="6">
    <location>
        <begin position="209"/>
        <end position="331"/>
    </location>
</feature>
<evidence type="ECO:0000313" key="8">
    <source>
        <dbReference type="EMBL" id="MFM9611252.1"/>
    </source>
</evidence>
<feature type="compositionally biased region" description="Low complexity" evidence="6">
    <location>
        <begin position="209"/>
        <end position="237"/>
    </location>
</feature>
<organism evidence="8 9">
    <name type="scientific">Streptomyces niveiscabiei</name>
    <dbReference type="NCBI Taxonomy" id="164115"/>
    <lineage>
        <taxon>Bacteria</taxon>
        <taxon>Bacillati</taxon>
        <taxon>Actinomycetota</taxon>
        <taxon>Actinomycetes</taxon>
        <taxon>Kitasatosporales</taxon>
        <taxon>Streptomycetaceae</taxon>
        <taxon>Streptomyces</taxon>
    </lineage>
</organism>
<proteinExistence type="predicted"/>
<feature type="transmembrane region" description="Helical" evidence="7">
    <location>
        <begin position="441"/>
        <end position="463"/>
    </location>
</feature>